<dbReference type="EMBL" id="CM056741">
    <property type="protein sequence ID" value="KAJ8682339.1"/>
    <property type="molecule type" value="Genomic_DNA"/>
</dbReference>
<name>A0ACC2PIC3_9HYME</name>
<accession>A0ACC2PIC3</accession>
<proteinExistence type="predicted"/>
<reference evidence="1" key="1">
    <citation type="submission" date="2023-04" db="EMBL/GenBank/DDBJ databases">
        <title>A chromosome-level genome assembly of the parasitoid wasp Eretmocerus hayati.</title>
        <authorList>
            <person name="Zhong Y."/>
            <person name="Liu S."/>
            <person name="Liu Y."/>
        </authorList>
    </citation>
    <scope>NUCLEOTIDE SEQUENCE</scope>
    <source>
        <strain evidence="1">ZJU_SS_LIU_2023</strain>
    </source>
</reference>
<gene>
    <name evidence="1" type="ORF">QAD02_018131</name>
</gene>
<protein>
    <submittedName>
        <fullName evidence="1">Uncharacterized protein</fullName>
    </submittedName>
</protein>
<organism evidence="1 2">
    <name type="scientific">Eretmocerus hayati</name>
    <dbReference type="NCBI Taxonomy" id="131215"/>
    <lineage>
        <taxon>Eukaryota</taxon>
        <taxon>Metazoa</taxon>
        <taxon>Ecdysozoa</taxon>
        <taxon>Arthropoda</taxon>
        <taxon>Hexapoda</taxon>
        <taxon>Insecta</taxon>
        <taxon>Pterygota</taxon>
        <taxon>Neoptera</taxon>
        <taxon>Endopterygota</taxon>
        <taxon>Hymenoptera</taxon>
        <taxon>Apocrita</taxon>
        <taxon>Proctotrupomorpha</taxon>
        <taxon>Chalcidoidea</taxon>
        <taxon>Aphelinidae</taxon>
        <taxon>Aphelininae</taxon>
        <taxon>Eretmocerus</taxon>
    </lineage>
</organism>
<dbReference type="Proteomes" id="UP001239111">
    <property type="component" value="Chromosome 1"/>
</dbReference>
<comment type="caution">
    <text evidence="1">The sequence shown here is derived from an EMBL/GenBank/DDBJ whole genome shotgun (WGS) entry which is preliminary data.</text>
</comment>
<sequence length="173" mass="19368">MLEKNSSNSILNDSTPEEFDHVAGEMTTNDMLKQIKSLINKSANAINQNVDEKTSSIASQITDAVLKIASFQADKGTIKQEMTEIKHRPKKGCTVKKKNIIIFGVDENDETYHPKEEIMSLLSVAPFSLEEIRVLRLGKAGADKIRPVKVIFNSHEEAKWALINQKSLCKDKI</sequence>
<evidence type="ECO:0000313" key="2">
    <source>
        <dbReference type="Proteomes" id="UP001239111"/>
    </source>
</evidence>
<keyword evidence="2" id="KW-1185">Reference proteome</keyword>
<evidence type="ECO:0000313" key="1">
    <source>
        <dbReference type="EMBL" id="KAJ8682339.1"/>
    </source>
</evidence>